<keyword evidence="2" id="KW-0067">ATP-binding</keyword>
<dbReference type="InterPro" id="IPR027417">
    <property type="entry name" value="P-loop_NTPase"/>
</dbReference>
<dbReference type="GO" id="GO:0016887">
    <property type="term" value="F:ATP hydrolysis activity"/>
    <property type="evidence" value="ECO:0007669"/>
    <property type="project" value="InterPro"/>
</dbReference>
<organism evidence="4 5">
    <name type="scientific">Enterococcus durans</name>
    <dbReference type="NCBI Taxonomy" id="53345"/>
    <lineage>
        <taxon>Bacteria</taxon>
        <taxon>Bacillati</taxon>
        <taxon>Bacillota</taxon>
        <taxon>Bacilli</taxon>
        <taxon>Lactobacillales</taxon>
        <taxon>Enterococcaceae</taxon>
        <taxon>Enterococcus</taxon>
    </lineage>
</organism>
<dbReference type="EMBL" id="UGIF01000002">
    <property type="protein sequence ID" value="STP28934.1"/>
    <property type="molecule type" value="Genomic_DNA"/>
</dbReference>
<evidence type="ECO:0000313" key="4">
    <source>
        <dbReference type="EMBL" id="STP28934.1"/>
    </source>
</evidence>
<dbReference type="GO" id="GO:0005886">
    <property type="term" value="C:plasma membrane"/>
    <property type="evidence" value="ECO:0007669"/>
    <property type="project" value="TreeGrafter"/>
</dbReference>
<dbReference type="GO" id="GO:0005524">
    <property type="term" value="F:ATP binding"/>
    <property type="evidence" value="ECO:0007669"/>
    <property type="project" value="UniProtKB-KW"/>
</dbReference>
<name>A0A377KKL0_9ENTE</name>
<dbReference type="PANTHER" id="PTHR24220">
    <property type="entry name" value="IMPORT ATP-BINDING PROTEIN"/>
    <property type="match status" value="1"/>
</dbReference>
<feature type="domain" description="ABC transporter" evidence="3">
    <location>
        <begin position="2"/>
        <end position="169"/>
    </location>
</feature>
<dbReference type="PANTHER" id="PTHR24220:SF86">
    <property type="entry name" value="ABC TRANSPORTER ABCH.1"/>
    <property type="match status" value="1"/>
</dbReference>
<dbReference type="SUPFAM" id="SSF52540">
    <property type="entry name" value="P-loop containing nucleoside triphosphate hydrolases"/>
    <property type="match status" value="1"/>
</dbReference>
<accession>A0A377KKL0</accession>
<dbReference type="InterPro" id="IPR015854">
    <property type="entry name" value="ABC_transpr_LolD-like"/>
</dbReference>
<keyword evidence="4" id="KW-0378">Hydrolase</keyword>
<dbReference type="EC" id="3.6.3.-" evidence="4"/>
<dbReference type="AlphaFoldDB" id="A0A377KKL0"/>
<dbReference type="SMART" id="SM00382">
    <property type="entry name" value="AAA"/>
    <property type="match status" value="1"/>
</dbReference>
<sequence>MIEVRGISKKFNEKVVFEELSFTVDSGSMIAIIGESGSGKTTLLNCLGQLEEVDKGEIFINGEKILRKHKRKFFQEQAGFLFQNFALIDNETVKKNLQLVTKDQSKIVAALEKFQVEQLLNQKIFRLSGGEQQRVALARLFLKVPPLIFADEPTASLDQKNKEIVIQTL</sequence>
<dbReference type="Pfam" id="PF00005">
    <property type="entry name" value="ABC_tran"/>
    <property type="match status" value="1"/>
</dbReference>
<proteinExistence type="predicted"/>
<dbReference type="GO" id="GO:0022857">
    <property type="term" value="F:transmembrane transporter activity"/>
    <property type="evidence" value="ECO:0007669"/>
    <property type="project" value="TreeGrafter"/>
</dbReference>
<keyword evidence="1" id="KW-0547">Nucleotide-binding</keyword>
<dbReference type="Gene3D" id="3.40.50.300">
    <property type="entry name" value="P-loop containing nucleotide triphosphate hydrolases"/>
    <property type="match status" value="1"/>
</dbReference>
<dbReference type="Proteomes" id="UP000254070">
    <property type="component" value="Unassembled WGS sequence"/>
</dbReference>
<protein>
    <submittedName>
        <fullName evidence="4">Macrolide-specific efflux protein MacB</fullName>
        <ecNumber evidence="4">3.6.3.-</ecNumber>
    </submittedName>
</protein>
<reference evidence="4 5" key="1">
    <citation type="submission" date="2018-06" db="EMBL/GenBank/DDBJ databases">
        <authorList>
            <consortium name="Pathogen Informatics"/>
            <person name="Doyle S."/>
        </authorList>
    </citation>
    <scope>NUCLEOTIDE SEQUENCE [LARGE SCALE GENOMIC DNA]</scope>
    <source>
        <strain evidence="4 5">NCTC8129</strain>
    </source>
</reference>
<evidence type="ECO:0000256" key="1">
    <source>
        <dbReference type="ARBA" id="ARBA00022741"/>
    </source>
</evidence>
<dbReference type="InterPro" id="IPR017871">
    <property type="entry name" value="ABC_transporter-like_CS"/>
</dbReference>
<evidence type="ECO:0000313" key="5">
    <source>
        <dbReference type="Proteomes" id="UP000254070"/>
    </source>
</evidence>
<gene>
    <name evidence="4" type="primary">macB2</name>
    <name evidence="4" type="ORF">NCTC8129_01119</name>
</gene>
<dbReference type="PROSITE" id="PS00211">
    <property type="entry name" value="ABC_TRANSPORTER_1"/>
    <property type="match status" value="1"/>
</dbReference>
<dbReference type="InterPro" id="IPR003593">
    <property type="entry name" value="AAA+_ATPase"/>
</dbReference>
<evidence type="ECO:0000256" key="2">
    <source>
        <dbReference type="ARBA" id="ARBA00022840"/>
    </source>
</evidence>
<dbReference type="InterPro" id="IPR003439">
    <property type="entry name" value="ABC_transporter-like_ATP-bd"/>
</dbReference>
<evidence type="ECO:0000259" key="3">
    <source>
        <dbReference type="PROSITE" id="PS50893"/>
    </source>
</evidence>
<dbReference type="PROSITE" id="PS50893">
    <property type="entry name" value="ABC_TRANSPORTER_2"/>
    <property type="match status" value="1"/>
</dbReference>